<feature type="transmembrane region" description="Helical" evidence="2">
    <location>
        <begin position="302"/>
        <end position="324"/>
    </location>
</feature>
<feature type="transmembrane region" description="Helical" evidence="2">
    <location>
        <begin position="235"/>
        <end position="262"/>
    </location>
</feature>
<accession>A0A917BJ71</accession>
<sequence>MPEWSLEQPLRHTTHGMVAAIRDNGAVSEKLKRPQQVTMAAIVAGTASLVMLISIGDRLSRWNSVDLRDGFADFLARDDLGERLGLSLGQAMGLARVGLFVAAALAAAILVLVVFAARRDKGARVAMTVLAVPLMLVGLLVDAFLAGFVLAGAVLLWSEPARDWYAGRAPRERPTPPTAPPQGQQPPSPSPFQAPPPSAPPSAQGGPAAYAGTYGAPPVPPQAVPAQPLTRPTQVVIACVTTWVVSGLVAVFTLVSLVSTFVPGTRGEVRDQVEQALADSDQKQAMASAGITVDELVTAAQVVLVLVLLWALVAVVLAVLAFAGRGWARVTLIVSASCAALLGILGALGAVPLILVSLACAFAISRLISRPAAQWYAAPKGP</sequence>
<evidence type="ECO:0000256" key="1">
    <source>
        <dbReference type="SAM" id="MobiDB-lite"/>
    </source>
</evidence>
<keyword evidence="2" id="KW-0812">Transmembrane</keyword>
<feature type="compositionally biased region" description="Low complexity" evidence="1">
    <location>
        <begin position="201"/>
        <end position="214"/>
    </location>
</feature>
<feature type="transmembrane region" description="Helical" evidence="2">
    <location>
        <begin position="330"/>
        <end position="363"/>
    </location>
</feature>
<keyword evidence="4" id="KW-1185">Reference proteome</keyword>
<dbReference type="Proteomes" id="UP000649179">
    <property type="component" value="Unassembled WGS sequence"/>
</dbReference>
<keyword evidence="2" id="KW-1133">Transmembrane helix</keyword>
<gene>
    <name evidence="3" type="ORF">GCM10011519_18250</name>
</gene>
<comment type="caution">
    <text evidence="3">The sequence shown here is derived from an EMBL/GenBank/DDBJ whole genome shotgun (WGS) entry which is preliminary data.</text>
</comment>
<feature type="transmembrane region" description="Helical" evidence="2">
    <location>
        <begin position="129"/>
        <end position="157"/>
    </location>
</feature>
<name>A0A917BJ71_9ACTN</name>
<feature type="compositionally biased region" description="Pro residues" evidence="1">
    <location>
        <begin position="175"/>
        <end position="200"/>
    </location>
</feature>
<reference evidence="3" key="2">
    <citation type="submission" date="2020-09" db="EMBL/GenBank/DDBJ databases">
        <authorList>
            <person name="Sun Q."/>
            <person name="Zhou Y."/>
        </authorList>
    </citation>
    <scope>NUCLEOTIDE SEQUENCE</scope>
    <source>
        <strain evidence="3">CGMCC 1.16067</strain>
    </source>
</reference>
<evidence type="ECO:0000256" key="2">
    <source>
        <dbReference type="SAM" id="Phobius"/>
    </source>
</evidence>
<evidence type="ECO:0000313" key="3">
    <source>
        <dbReference type="EMBL" id="GGF44785.1"/>
    </source>
</evidence>
<keyword evidence="2" id="KW-0472">Membrane</keyword>
<reference evidence="3" key="1">
    <citation type="journal article" date="2014" name="Int. J. Syst. Evol. Microbiol.">
        <title>Complete genome sequence of Corynebacterium casei LMG S-19264T (=DSM 44701T), isolated from a smear-ripened cheese.</title>
        <authorList>
            <consortium name="US DOE Joint Genome Institute (JGI-PGF)"/>
            <person name="Walter F."/>
            <person name="Albersmeier A."/>
            <person name="Kalinowski J."/>
            <person name="Ruckert C."/>
        </authorList>
    </citation>
    <scope>NUCLEOTIDE SEQUENCE</scope>
    <source>
        <strain evidence="3">CGMCC 1.16067</strain>
    </source>
</reference>
<protein>
    <recommendedName>
        <fullName evidence="5">DUF4064 domain-containing protein</fullName>
    </recommendedName>
</protein>
<evidence type="ECO:0008006" key="5">
    <source>
        <dbReference type="Google" id="ProtNLM"/>
    </source>
</evidence>
<evidence type="ECO:0000313" key="4">
    <source>
        <dbReference type="Proteomes" id="UP000649179"/>
    </source>
</evidence>
<feature type="region of interest" description="Disordered" evidence="1">
    <location>
        <begin position="167"/>
        <end position="214"/>
    </location>
</feature>
<feature type="transmembrane region" description="Helical" evidence="2">
    <location>
        <begin position="94"/>
        <end position="117"/>
    </location>
</feature>
<organism evidence="3 4">
    <name type="scientific">Marmoricola endophyticus</name>
    <dbReference type="NCBI Taxonomy" id="2040280"/>
    <lineage>
        <taxon>Bacteria</taxon>
        <taxon>Bacillati</taxon>
        <taxon>Actinomycetota</taxon>
        <taxon>Actinomycetes</taxon>
        <taxon>Propionibacteriales</taxon>
        <taxon>Nocardioidaceae</taxon>
        <taxon>Marmoricola</taxon>
    </lineage>
</organism>
<proteinExistence type="predicted"/>
<dbReference type="AlphaFoldDB" id="A0A917BJ71"/>
<feature type="transmembrane region" description="Helical" evidence="2">
    <location>
        <begin position="37"/>
        <end position="56"/>
    </location>
</feature>
<dbReference type="EMBL" id="BMKQ01000001">
    <property type="protein sequence ID" value="GGF44785.1"/>
    <property type="molecule type" value="Genomic_DNA"/>
</dbReference>